<reference evidence="2 3" key="1">
    <citation type="submission" date="2018-07" db="EMBL/GenBank/DDBJ databases">
        <authorList>
            <person name="Zhang Y."/>
            <person name="Wang L."/>
            <person name="Ma S."/>
        </authorList>
    </citation>
    <scope>NUCLEOTIDE SEQUENCE [LARGE SCALE GENOMIC DNA]</scope>
    <source>
        <strain evidence="2 3">4-2</strain>
    </source>
</reference>
<sequence>MQSTSTEMRSLTDAELDAVGGGGLGDTLTGVVDAAVNTVTGIVGGATDVDLPSDQDSATVTIDATVTVFGTKIPVPGLEVGI</sequence>
<gene>
    <name evidence="2" type="ORF">C9E81_14980</name>
</gene>
<name>A0A3M0M9G2_9RHOB</name>
<dbReference type="AlphaFoldDB" id="A0A3M0M9G2"/>
<dbReference type="RefSeq" id="WP_122113149.1">
    <property type="nucleotide sequence ID" value="NZ_QOKZ01000005.1"/>
</dbReference>
<comment type="caution">
    <text evidence="2">The sequence shown here is derived from an EMBL/GenBank/DDBJ whole genome shotgun (WGS) entry which is preliminary data.</text>
</comment>
<evidence type="ECO:0000313" key="3">
    <source>
        <dbReference type="Proteomes" id="UP000273516"/>
    </source>
</evidence>
<evidence type="ECO:0000256" key="1">
    <source>
        <dbReference type="SAM" id="MobiDB-lite"/>
    </source>
</evidence>
<dbReference type="EMBL" id="QOKZ01000005">
    <property type="protein sequence ID" value="RMC34438.1"/>
    <property type="molecule type" value="Genomic_DNA"/>
</dbReference>
<keyword evidence="3" id="KW-1185">Reference proteome</keyword>
<feature type="region of interest" description="Disordered" evidence="1">
    <location>
        <begin position="1"/>
        <end position="23"/>
    </location>
</feature>
<proteinExistence type="predicted"/>
<organism evidence="2 3">
    <name type="scientific">Paracoccus alkanivorans</name>
    <dbReference type="NCBI Taxonomy" id="2116655"/>
    <lineage>
        <taxon>Bacteria</taxon>
        <taxon>Pseudomonadati</taxon>
        <taxon>Pseudomonadota</taxon>
        <taxon>Alphaproteobacteria</taxon>
        <taxon>Rhodobacterales</taxon>
        <taxon>Paracoccaceae</taxon>
        <taxon>Paracoccus</taxon>
    </lineage>
</organism>
<protein>
    <submittedName>
        <fullName evidence="2">Uncharacterized protein</fullName>
    </submittedName>
</protein>
<evidence type="ECO:0000313" key="2">
    <source>
        <dbReference type="EMBL" id="RMC34438.1"/>
    </source>
</evidence>
<accession>A0A3M0M9G2</accession>
<dbReference type="Proteomes" id="UP000273516">
    <property type="component" value="Unassembled WGS sequence"/>
</dbReference>